<evidence type="ECO:0000256" key="4">
    <source>
        <dbReference type="ARBA" id="ARBA00022782"/>
    </source>
</evidence>
<evidence type="ECO:0000256" key="7">
    <source>
        <dbReference type="ARBA" id="ARBA00023015"/>
    </source>
</evidence>
<feature type="domain" description="H15" evidence="13">
    <location>
        <begin position="46"/>
        <end position="113"/>
    </location>
</feature>
<dbReference type="Ensembl" id="ENSECAT00000083301.1">
    <property type="protein sequence ID" value="ENSECAP00000059896.1"/>
    <property type="gene ID" value="ENSECAG00000050948.1"/>
</dbReference>
<dbReference type="GO" id="GO:0007283">
    <property type="term" value="P:spermatogenesis"/>
    <property type="evidence" value="ECO:0007669"/>
    <property type="project" value="UniProtKB-KW"/>
</dbReference>
<dbReference type="PaxDb" id="9796-ENSECAP00000045369"/>
<accession>A0A3Q2ICG3</accession>
<dbReference type="Ensembl" id="ENSECAT00000060719.2">
    <property type="protein sequence ID" value="ENSECAP00000045369.2"/>
    <property type="gene ID" value="ENSECAG00000050948.1"/>
</dbReference>
<dbReference type="InterPro" id="IPR036390">
    <property type="entry name" value="WH_DNA-bd_sf"/>
</dbReference>
<evidence type="ECO:0000256" key="12">
    <source>
        <dbReference type="SAM" id="MobiDB-lite"/>
    </source>
</evidence>
<evidence type="ECO:0000256" key="3">
    <source>
        <dbReference type="ARBA" id="ARBA00022553"/>
    </source>
</evidence>
<dbReference type="GO" id="GO:0003677">
    <property type="term" value="F:DNA binding"/>
    <property type="evidence" value="ECO:0007669"/>
    <property type="project" value="UniProtKB-KW"/>
</dbReference>
<gene>
    <name evidence="14 16" type="primary">H1-9</name>
</gene>
<evidence type="ECO:0000256" key="6">
    <source>
        <dbReference type="ARBA" id="ARBA00022871"/>
    </source>
</evidence>
<dbReference type="Bgee" id="ENSECAG00000030190">
    <property type="expression patterns" value="Expressed in spinal cord and 16 other cell types or tissues"/>
</dbReference>
<keyword evidence="4" id="KW-0221">Differentiation</keyword>
<dbReference type="InterPro" id="IPR036388">
    <property type="entry name" value="WH-like_DNA-bd_sf"/>
</dbReference>
<evidence type="ECO:0000256" key="9">
    <source>
        <dbReference type="ARBA" id="ARBA00023163"/>
    </source>
</evidence>
<evidence type="ECO:0000256" key="8">
    <source>
        <dbReference type="ARBA" id="ARBA00023125"/>
    </source>
</evidence>
<dbReference type="GO" id="GO:0030154">
    <property type="term" value="P:cell differentiation"/>
    <property type="evidence" value="ECO:0007669"/>
    <property type="project" value="UniProtKB-KW"/>
</dbReference>
<reference evidence="14" key="2">
    <citation type="submission" date="2025-05" db="UniProtKB">
        <authorList>
            <consortium name="Ensembl"/>
        </authorList>
    </citation>
    <scope>IDENTIFICATION</scope>
    <source>
        <strain evidence="14">Thoroughbred</strain>
    </source>
</reference>
<comment type="function">
    <text evidence="11">DNA-binding protein that may be implicated in chromatin remodeling and/or transcriptional regulation during spermiogenesis, the process of spermatid maturation into spermatozoa.</text>
</comment>
<sequence length="181" mass="19872">MQKDPSLPPPSAPLASNTPLGAGQQASVSGAPGKSEPGHHTCQTKPNISKVILGIMADKGAYSRISMTSLRKAVATSGYNMTCNAWRFRRVLKRLVDKGVLRQVTGKGASGSFCIRKKPASKFKLKAKSRRQQRQQSGPRRSGPRRPEQRQPGQRRLFLGSKQGHKRPVKGVHRAARCRRN</sequence>
<keyword evidence="1" id="KW-0158">Chromosome</keyword>
<dbReference type="Gene3D" id="1.10.10.10">
    <property type="entry name" value="Winged helix-like DNA-binding domain superfamily/Winged helix DNA-binding domain"/>
    <property type="match status" value="1"/>
</dbReference>
<dbReference type="GO" id="GO:0000786">
    <property type="term" value="C:nucleosome"/>
    <property type="evidence" value="ECO:0007669"/>
    <property type="project" value="InterPro"/>
</dbReference>
<dbReference type="GeneTree" id="ENSGT00730000111487"/>
<dbReference type="AlphaFoldDB" id="A0A3Q2ICG3"/>
<organism evidence="14 15">
    <name type="scientific">Equus caballus</name>
    <name type="common">Horse</name>
    <dbReference type="NCBI Taxonomy" id="9796"/>
    <lineage>
        <taxon>Eukaryota</taxon>
        <taxon>Metazoa</taxon>
        <taxon>Chordata</taxon>
        <taxon>Craniata</taxon>
        <taxon>Vertebrata</taxon>
        <taxon>Euteleostomi</taxon>
        <taxon>Mammalia</taxon>
        <taxon>Eutheria</taxon>
        <taxon>Laurasiatheria</taxon>
        <taxon>Perissodactyla</taxon>
        <taxon>Equidae</taxon>
        <taxon>Equus</taxon>
    </lineage>
</organism>
<dbReference type="STRING" id="9796.ENSECAP00000045369"/>
<keyword evidence="8" id="KW-0238">DNA-binding</keyword>
<keyword evidence="9" id="KW-0804">Transcription</keyword>
<keyword evidence="15" id="KW-1185">Reference proteome</keyword>
<keyword evidence="6" id="KW-0744">Spermatogenesis</keyword>
<protein>
    <recommendedName>
        <fullName evidence="13">H15 domain-containing protein</fullName>
    </recommendedName>
</protein>
<dbReference type="Ensembl" id="ENSECAT00000134900.1">
    <property type="protein sequence ID" value="ENSECAP00000090250.1"/>
    <property type="gene ID" value="ENSECAG00000050948.1"/>
</dbReference>
<evidence type="ECO:0000256" key="10">
    <source>
        <dbReference type="ARBA" id="ARBA00023242"/>
    </source>
</evidence>
<name>A0A3Q2ICG3_HORSE</name>
<dbReference type="InterPro" id="IPR005818">
    <property type="entry name" value="Histone_H1/H5_H15"/>
</dbReference>
<keyword evidence="5" id="KW-0156">Chromatin regulator</keyword>
<feature type="compositionally biased region" description="Basic residues" evidence="12">
    <location>
        <begin position="163"/>
        <end position="181"/>
    </location>
</feature>
<evidence type="ECO:0000313" key="16">
    <source>
        <dbReference type="VGNC" id="VGNC:95392"/>
    </source>
</evidence>
<dbReference type="Proteomes" id="UP000002281">
    <property type="component" value="Chromosome 11"/>
</dbReference>
<dbReference type="Ensembl" id="ENSECAT00000117057.1">
    <property type="protein sequence ID" value="ENSECAP00000066575.1"/>
    <property type="gene ID" value="ENSECAG00000050948.1"/>
</dbReference>
<dbReference type="InParanoid" id="A0A3Q2ICG3"/>
<evidence type="ECO:0000313" key="14">
    <source>
        <dbReference type="Ensembl" id="ENSECAP00000045369.2"/>
    </source>
</evidence>
<dbReference type="VGNC" id="VGNC:95392">
    <property type="gene designation" value="H1-9"/>
</dbReference>
<keyword evidence="3" id="KW-0597">Phosphoprotein</keyword>
<evidence type="ECO:0000256" key="2">
    <source>
        <dbReference type="ARBA" id="ARBA00022473"/>
    </source>
</evidence>
<evidence type="ECO:0000256" key="5">
    <source>
        <dbReference type="ARBA" id="ARBA00022853"/>
    </source>
</evidence>
<dbReference type="FunFam" id="1.10.10.10:FF:000724">
    <property type="entry name" value="Histone H1-like protein in spermatids 1"/>
    <property type="match status" value="1"/>
</dbReference>
<keyword evidence="10" id="KW-0539">Nucleus</keyword>
<reference evidence="14 15" key="1">
    <citation type="journal article" date="2009" name="Science">
        <title>Genome sequence, comparative analysis, and population genetics of the domestic horse.</title>
        <authorList>
            <consortium name="Broad Institute Genome Sequencing Platform"/>
            <consortium name="Broad Institute Whole Genome Assembly Team"/>
            <person name="Wade C.M."/>
            <person name="Giulotto E."/>
            <person name="Sigurdsson S."/>
            <person name="Zoli M."/>
            <person name="Gnerre S."/>
            <person name="Imsland F."/>
            <person name="Lear T.L."/>
            <person name="Adelson D.L."/>
            <person name="Bailey E."/>
            <person name="Bellone R.R."/>
            <person name="Bloecker H."/>
            <person name="Distl O."/>
            <person name="Edgar R.C."/>
            <person name="Garber M."/>
            <person name="Leeb T."/>
            <person name="Mauceli E."/>
            <person name="MacLeod J.N."/>
            <person name="Penedo M.C.T."/>
            <person name="Raison J.M."/>
            <person name="Sharpe T."/>
            <person name="Vogel J."/>
            <person name="Andersson L."/>
            <person name="Antczak D.F."/>
            <person name="Biagi T."/>
            <person name="Binns M.M."/>
            <person name="Chowdhary B.P."/>
            <person name="Coleman S.J."/>
            <person name="Della Valle G."/>
            <person name="Fryc S."/>
            <person name="Guerin G."/>
            <person name="Hasegawa T."/>
            <person name="Hill E.W."/>
            <person name="Jurka J."/>
            <person name="Kiialainen A."/>
            <person name="Lindgren G."/>
            <person name="Liu J."/>
            <person name="Magnani E."/>
            <person name="Mickelson J.R."/>
            <person name="Murray J."/>
            <person name="Nergadze S.G."/>
            <person name="Onofrio R."/>
            <person name="Pedroni S."/>
            <person name="Piras M.F."/>
            <person name="Raudsepp T."/>
            <person name="Rocchi M."/>
            <person name="Roeed K.H."/>
            <person name="Ryder O.A."/>
            <person name="Searle S."/>
            <person name="Skow L."/>
            <person name="Swinburne J.E."/>
            <person name="Syvaenen A.C."/>
            <person name="Tozaki T."/>
            <person name="Valberg S.J."/>
            <person name="Vaudin M."/>
            <person name="White J.R."/>
            <person name="Zody M.C."/>
            <person name="Lander E.S."/>
            <person name="Lindblad-Toh K."/>
        </authorList>
    </citation>
    <scope>NUCLEOTIDE SEQUENCE [LARGE SCALE GENOMIC DNA]</scope>
    <source>
        <strain evidence="14 15">Thoroughbred</strain>
    </source>
</reference>
<evidence type="ECO:0000256" key="11">
    <source>
        <dbReference type="ARBA" id="ARBA00055987"/>
    </source>
</evidence>
<evidence type="ECO:0000313" key="15">
    <source>
        <dbReference type="Proteomes" id="UP000002281"/>
    </source>
</evidence>
<dbReference type="OrthoDB" id="10070184at2759"/>
<evidence type="ECO:0000256" key="1">
    <source>
        <dbReference type="ARBA" id="ARBA00022454"/>
    </source>
</evidence>
<feature type="region of interest" description="Disordered" evidence="12">
    <location>
        <begin position="110"/>
        <end position="181"/>
    </location>
</feature>
<keyword evidence="7" id="KW-0805">Transcription regulation</keyword>
<dbReference type="GO" id="GO:0030261">
    <property type="term" value="P:chromosome condensation"/>
    <property type="evidence" value="ECO:0007669"/>
    <property type="project" value="UniProtKB-ARBA"/>
</dbReference>
<dbReference type="Pfam" id="PF00538">
    <property type="entry name" value="Linker_histone"/>
    <property type="match status" value="1"/>
</dbReference>
<feature type="region of interest" description="Disordered" evidence="12">
    <location>
        <begin position="1"/>
        <end position="44"/>
    </location>
</feature>
<feature type="compositionally biased region" description="Basic residues" evidence="12">
    <location>
        <begin position="115"/>
        <end position="133"/>
    </location>
</feature>
<dbReference type="SUPFAM" id="SSF46785">
    <property type="entry name" value="Winged helix' DNA-binding domain"/>
    <property type="match status" value="1"/>
</dbReference>
<dbReference type="Ensembl" id="ENSECAT00000138610.1">
    <property type="protein sequence ID" value="ENSECAP00000075248.1"/>
    <property type="gene ID" value="ENSECAG00000050948.1"/>
</dbReference>
<evidence type="ECO:0000259" key="13">
    <source>
        <dbReference type="Pfam" id="PF00538"/>
    </source>
</evidence>
<proteinExistence type="predicted"/>
<keyword evidence="2" id="KW-0217">Developmental protein</keyword>
<feature type="compositionally biased region" description="Pro residues" evidence="12">
    <location>
        <begin position="1"/>
        <end position="12"/>
    </location>
</feature>
<dbReference type="GO" id="GO:0006334">
    <property type="term" value="P:nucleosome assembly"/>
    <property type="evidence" value="ECO:0007669"/>
    <property type="project" value="InterPro"/>
</dbReference>